<dbReference type="AlphaFoldDB" id="A0AAJ6B860"/>
<sequence length="775" mass="87779">MEIKPMKIFFCIFFGILTLSVSAQKESKVLESFPLSRVSLLDGPFKQAQQTDMKYILSLSANRLLAPYLKEAGLKPKAEQYGNWENTGLDGHIGGHYLSALAFMYAATGNAELKSRIDYMLDELDKCQISNGDGYLGGIPGGKAMWKQIADGNIKASGFSLNGKWVPLYNIHKIYAGLYDVYAQTGNVKARQMLIRLTDWCVKLVANLSDEQIQTMLKSEHGGLNEVFANVAVITGNKKYLELARRFSDHKILDPLLQSRDALNGLHANTQIPKVIGFIRVAEVSADSAWAKAADFFWQTVVSNRTVAIGGNSVHEHFHPANDFSSMMESREGPETCNSYNMLKLTNHLFLAKASSKYMDYYERTLYNHILSSQHPDGGFVYFTPMRPVHYRVYSQAQESFWCCVGSGLENHGKYGELIYAHTDKDLFVNLYIASALNWKEKGVEMVQRTNFPESENTMLTLKLARSNRFTLHLRYPSWIEKDKMEVYVNGKKQAINKDSNDYVGITRLWNSGDVVKVKLPMHTSTEFLPDKSDWVAFVRGPIVLAAAMDTLDQPGLRADGSRMGHIASGQLYPLDKAPLVVGSKDNLIRSDDLFYQPKYKNLKLVPFYTLNDTRYIIYFPYSSQENLPERLASIKQKEQAEIDLEQRTVDVVRTGEQQPESDHNFKGEKTEAGLFMDRHFRAGTGWFSYNFKNKAQTAKTVRLTFFGKDKNKMFDILINNKPLTTITLDGTKEATFFNEVYAIPAELLNTNPEIKIMAKEGSSIANIYEIRLMK</sequence>
<dbReference type="InterPro" id="IPR012878">
    <property type="entry name" value="Beta-AFase-like_GH127_cat"/>
</dbReference>
<dbReference type="GO" id="GO:0016787">
    <property type="term" value="F:hydrolase activity"/>
    <property type="evidence" value="ECO:0007669"/>
    <property type="project" value="UniProtKB-KW"/>
</dbReference>
<dbReference type="Proteomes" id="UP001214530">
    <property type="component" value="Chromosome"/>
</dbReference>
<feature type="domain" description="Non-reducing end beta-L-arabinofuranosidase-like GH127 middle" evidence="4">
    <location>
        <begin position="427"/>
        <end position="522"/>
    </location>
</feature>
<dbReference type="Pfam" id="PF16375">
    <property type="entry name" value="DUF4986"/>
    <property type="match status" value="1"/>
</dbReference>
<dbReference type="InterPro" id="IPR046544">
    <property type="entry name" value="GH146_SB_dom"/>
</dbReference>
<accession>A0AAJ6B860</accession>
<dbReference type="InterPro" id="IPR032275">
    <property type="entry name" value="DUF4986"/>
</dbReference>
<dbReference type="EMBL" id="CP119313">
    <property type="protein sequence ID" value="WEK20191.1"/>
    <property type="molecule type" value="Genomic_DNA"/>
</dbReference>
<gene>
    <name evidence="5" type="ORF">P0Y49_03380</name>
</gene>
<evidence type="ECO:0000313" key="6">
    <source>
        <dbReference type="Proteomes" id="UP001214530"/>
    </source>
</evidence>
<organism evidence="5 6">
    <name type="scientific">Candidatus Pedobacter colombiensis</name>
    <dbReference type="NCBI Taxonomy" id="3121371"/>
    <lineage>
        <taxon>Bacteria</taxon>
        <taxon>Pseudomonadati</taxon>
        <taxon>Bacteroidota</taxon>
        <taxon>Sphingobacteriia</taxon>
        <taxon>Sphingobacteriales</taxon>
        <taxon>Sphingobacteriaceae</taxon>
        <taxon>Pedobacter</taxon>
    </lineage>
</organism>
<dbReference type="Pfam" id="PF07944">
    <property type="entry name" value="Beta-AFase-like_GH127_cat"/>
    <property type="match status" value="1"/>
</dbReference>
<dbReference type="PANTHER" id="PTHR31151:SF0">
    <property type="entry name" value="PROLINE-TRNA LIGASE (DUF1680)"/>
    <property type="match status" value="1"/>
</dbReference>
<dbReference type="PANTHER" id="PTHR31151">
    <property type="entry name" value="PROLINE-TRNA LIGASE (DUF1680)"/>
    <property type="match status" value="1"/>
</dbReference>
<dbReference type="Pfam" id="PF20736">
    <property type="entry name" value="Glyco_hydro127M"/>
    <property type="match status" value="1"/>
</dbReference>
<reference evidence="5" key="1">
    <citation type="submission" date="2023-03" db="EMBL/GenBank/DDBJ databases">
        <title>Andean soil-derived lignocellulolytic bacterial consortium as a source of novel taxa and putative plastic-active enzymes.</title>
        <authorList>
            <person name="Diaz-Garcia L."/>
            <person name="Chuvochina M."/>
            <person name="Feuerriegel G."/>
            <person name="Bunk B."/>
            <person name="Sproer C."/>
            <person name="Streit W.R."/>
            <person name="Rodriguez L.M."/>
            <person name="Overmann J."/>
            <person name="Jimenez D.J."/>
        </authorList>
    </citation>
    <scope>NUCLEOTIDE SEQUENCE</scope>
    <source>
        <strain evidence="5">MAG 3858</strain>
    </source>
</reference>
<evidence type="ECO:0000313" key="5">
    <source>
        <dbReference type="EMBL" id="WEK20191.1"/>
    </source>
</evidence>
<feature type="domain" description="Non-reducing end beta-L-arabinofuranosidase-like GH127 catalytic" evidence="1">
    <location>
        <begin position="38"/>
        <end position="417"/>
    </location>
</feature>
<protein>
    <submittedName>
        <fullName evidence="5">Glycoside hydrolase family 127 protein</fullName>
    </submittedName>
</protein>
<dbReference type="GO" id="GO:0005975">
    <property type="term" value="P:carbohydrate metabolic process"/>
    <property type="evidence" value="ECO:0007669"/>
    <property type="project" value="InterPro"/>
</dbReference>
<evidence type="ECO:0000259" key="2">
    <source>
        <dbReference type="Pfam" id="PF16375"/>
    </source>
</evidence>
<evidence type="ECO:0000259" key="1">
    <source>
        <dbReference type="Pfam" id="PF07944"/>
    </source>
</evidence>
<dbReference type="InterPro" id="IPR008928">
    <property type="entry name" value="6-hairpin_glycosidase_sf"/>
</dbReference>
<evidence type="ECO:0000259" key="4">
    <source>
        <dbReference type="Pfam" id="PF20736"/>
    </source>
</evidence>
<dbReference type="SUPFAM" id="SSF48208">
    <property type="entry name" value="Six-hairpin glycosidases"/>
    <property type="match status" value="1"/>
</dbReference>
<dbReference type="InterPro" id="IPR049046">
    <property type="entry name" value="Beta-AFase-like_GH127_middle"/>
</dbReference>
<keyword evidence="5" id="KW-0378">Hydrolase</keyword>
<name>A0AAJ6B860_9SPHI</name>
<dbReference type="Pfam" id="PF20620">
    <property type="entry name" value="DUF6805"/>
    <property type="match status" value="1"/>
</dbReference>
<evidence type="ECO:0000259" key="3">
    <source>
        <dbReference type="Pfam" id="PF20620"/>
    </source>
</evidence>
<feature type="domain" description="DUF4986" evidence="2">
    <location>
        <begin position="552"/>
        <end position="620"/>
    </location>
</feature>
<proteinExistence type="predicted"/>
<feature type="domain" description="Glycoside hydrolase GH146 substrate-binding" evidence="3">
    <location>
        <begin position="645"/>
        <end position="774"/>
    </location>
</feature>